<dbReference type="EMBL" id="JBHRTN010000001">
    <property type="protein sequence ID" value="MFC3123455.1"/>
    <property type="molecule type" value="Genomic_DNA"/>
</dbReference>
<dbReference type="InterPro" id="IPR032466">
    <property type="entry name" value="Metal_Hydrolase"/>
</dbReference>
<feature type="region of interest" description="Disordered" evidence="1">
    <location>
        <begin position="1"/>
        <end position="21"/>
    </location>
</feature>
<dbReference type="Pfam" id="PF04909">
    <property type="entry name" value="Amidohydro_2"/>
    <property type="match status" value="1"/>
</dbReference>
<dbReference type="InterPro" id="IPR006680">
    <property type="entry name" value="Amidohydro-rel"/>
</dbReference>
<dbReference type="PANTHER" id="PTHR35563">
    <property type="entry name" value="BARREL METAL-DEPENDENT HYDROLASE, PUTATIVE (AFU_ORTHOLOGUE AFUA_1G16240)-RELATED"/>
    <property type="match status" value="1"/>
</dbReference>
<dbReference type="Proteomes" id="UP001595593">
    <property type="component" value="Unassembled WGS sequence"/>
</dbReference>
<dbReference type="RefSeq" id="WP_379592345.1">
    <property type="nucleotide sequence ID" value="NZ_JBHRTN010000001.1"/>
</dbReference>
<evidence type="ECO:0000313" key="3">
    <source>
        <dbReference type="EMBL" id="MFC3123455.1"/>
    </source>
</evidence>
<dbReference type="SUPFAM" id="SSF51556">
    <property type="entry name" value="Metallo-dependent hydrolases"/>
    <property type="match status" value="1"/>
</dbReference>
<dbReference type="PANTHER" id="PTHR35563:SF2">
    <property type="entry name" value="BARREL METAL-DEPENDENT HYDROLASE, PUTATIVE (AFU_ORTHOLOGUE AFUA_1G16240)-RELATED"/>
    <property type="match status" value="1"/>
</dbReference>
<evidence type="ECO:0000256" key="1">
    <source>
        <dbReference type="SAM" id="MobiDB-lite"/>
    </source>
</evidence>
<sequence length="288" mass="31465">MIHPLAIPGPDPETRQPANALPPNACDAHCHVFGPGGRFPYVAESTFMTPDAPVEALSAMHRVLGIERVVLVQASCHGYDNSAMMDAIAADPSRRRGVAMVAMDVADQDLAALQAGGVRAIRLNFVRHLAQRPDLAEARQIIARVAERGWHVELHMDAHDIPDLEPWIRTLPGRFVIDHMGRVPATAGTNQPAFQAVLRLMERPNAWAKISGGDRLSSGPPFHDAVPFARALIAQAPDRLVWGTDWPHSNIKTAMPNDGDLADLLEAYAGQTAIHRILVENPTALYWR</sequence>
<comment type="caution">
    <text evidence="3">The sequence shown here is derived from an EMBL/GenBank/DDBJ whole genome shotgun (WGS) entry which is preliminary data.</text>
</comment>
<dbReference type="InterPro" id="IPR052358">
    <property type="entry name" value="Aro_Compnd_Degr_Hydrolases"/>
</dbReference>
<proteinExistence type="predicted"/>
<dbReference type="Gene3D" id="3.20.20.140">
    <property type="entry name" value="Metal-dependent hydrolases"/>
    <property type="match status" value="1"/>
</dbReference>
<keyword evidence="4" id="KW-1185">Reference proteome</keyword>
<gene>
    <name evidence="3" type="ORF">ACFOD4_00150</name>
</gene>
<accession>A0ABV7FWA5</accession>
<evidence type="ECO:0000313" key="4">
    <source>
        <dbReference type="Proteomes" id="UP001595593"/>
    </source>
</evidence>
<evidence type="ECO:0000259" key="2">
    <source>
        <dbReference type="Pfam" id="PF04909"/>
    </source>
</evidence>
<reference evidence="4" key="1">
    <citation type="journal article" date="2019" name="Int. J. Syst. Evol. Microbiol.">
        <title>The Global Catalogue of Microorganisms (GCM) 10K type strain sequencing project: providing services to taxonomists for standard genome sequencing and annotation.</title>
        <authorList>
            <consortium name="The Broad Institute Genomics Platform"/>
            <consortium name="The Broad Institute Genome Sequencing Center for Infectious Disease"/>
            <person name="Wu L."/>
            <person name="Ma J."/>
        </authorList>
    </citation>
    <scope>NUCLEOTIDE SEQUENCE [LARGE SCALE GENOMIC DNA]</scope>
    <source>
        <strain evidence="4">KCTC 52094</strain>
    </source>
</reference>
<name>A0ABV7FWA5_9PROT</name>
<organism evidence="3 4">
    <name type="scientific">Teichococcus globiformis</name>
    <dbReference type="NCBI Taxonomy" id="2307229"/>
    <lineage>
        <taxon>Bacteria</taxon>
        <taxon>Pseudomonadati</taxon>
        <taxon>Pseudomonadota</taxon>
        <taxon>Alphaproteobacteria</taxon>
        <taxon>Acetobacterales</taxon>
        <taxon>Roseomonadaceae</taxon>
        <taxon>Roseomonas</taxon>
    </lineage>
</organism>
<protein>
    <submittedName>
        <fullName evidence="3">Amidohydrolase family protein</fullName>
    </submittedName>
</protein>
<feature type="domain" description="Amidohydrolase-related" evidence="2">
    <location>
        <begin position="26"/>
        <end position="286"/>
    </location>
</feature>